<keyword evidence="2" id="KW-0813">Transport</keyword>
<accession>A0A8H3VSU7</accession>
<evidence type="ECO:0000256" key="4">
    <source>
        <dbReference type="ARBA" id="ARBA00022989"/>
    </source>
</evidence>
<reference evidence="7 9" key="1">
    <citation type="submission" date="2019-07" db="EMBL/GenBank/DDBJ databases">
        <title>Venturia inaequalis Genome Resource.</title>
        <authorList>
            <person name="Lichtner F.J."/>
        </authorList>
    </citation>
    <scope>NUCLEOTIDE SEQUENCE [LARGE SCALE GENOMIC DNA]</scope>
    <source>
        <strain evidence="6 8">120213</strain>
        <strain evidence="7 9">DMI_063113</strain>
    </source>
</reference>
<organism evidence="7 9">
    <name type="scientific">Venturia inaequalis</name>
    <name type="common">Apple scab fungus</name>
    <dbReference type="NCBI Taxonomy" id="5025"/>
    <lineage>
        <taxon>Eukaryota</taxon>
        <taxon>Fungi</taxon>
        <taxon>Dikarya</taxon>
        <taxon>Ascomycota</taxon>
        <taxon>Pezizomycotina</taxon>
        <taxon>Dothideomycetes</taxon>
        <taxon>Pleosporomycetidae</taxon>
        <taxon>Venturiales</taxon>
        <taxon>Venturiaceae</taxon>
        <taxon>Venturia</taxon>
    </lineage>
</organism>
<dbReference type="GO" id="GO:0016020">
    <property type="term" value="C:membrane"/>
    <property type="evidence" value="ECO:0007669"/>
    <property type="project" value="UniProtKB-SubCell"/>
</dbReference>
<dbReference type="Gene3D" id="3.40.50.300">
    <property type="entry name" value="P-loop containing nucleotide triphosphate hydrolases"/>
    <property type="match status" value="1"/>
</dbReference>
<name>A0A8H3VSU7_VENIN</name>
<dbReference type="EMBL" id="WNWR01000037">
    <property type="protein sequence ID" value="KAE9993148.1"/>
    <property type="molecule type" value="Genomic_DNA"/>
</dbReference>
<sequence>MNIQTARDINSNYRRDRVWKDQPAQSGLRAPERWQAQGRWKYRDVLISSLALRENLQYSVDLRLREAPNDAERRAIIEKVILELSQKEAANTRVMYCNGGEKRRTSLATQLLSNASVFYPDEPTTGWMLETLAKKTRRGGTFTDGFEGLCQQLDRIKLVKENSGGEKRRVTIAAQIPNRLQPPRRSFSGLRGGHIVPRIAPVFFIIIIAYNCFCLVSCGESLGILFDTLFSHTGFAVNMPSIIRQRYTCLESQKLPNGRCPQESGEEVLKLYRLNQKSWDQSSRTRYRDDRVQNSGLRGLEGETRKLAPNIQEEQTVARNVIDRVHQAFASSDFGI</sequence>
<evidence type="ECO:0000313" key="7">
    <source>
        <dbReference type="EMBL" id="KAE9993148.1"/>
    </source>
</evidence>
<evidence type="ECO:0000313" key="6">
    <source>
        <dbReference type="EMBL" id="KAE9988477.1"/>
    </source>
</evidence>
<evidence type="ECO:0000256" key="2">
    <source>
        <dbReference type="ARBA" id="ARBA00022448"/>
    </source>
</evidence>
<evidence type="ECO:0000256" key="5">
    <source>
        <dbReference type="ARBA" id="ARBA00023136"/>
    </source>
</evidence>
<dbReference type="InterPro" id="IPR050352">
    <property type="entry name" value="ABCG_transporters"/>
</dbReference>
<dbReference type="GO" id="GO:0042626">
    <property type="term" value="F:ATPase-coupled transmembrane transporter activity"/>
    <property type="evidence" value="ECO:0007669"/>
    <property type="project" value="TreeGrafter"/>
</dbReference>
<proteinExistence type="predicted"/>
<keyword evidence="4" id="KW-1133">Transmembrane helix</keyword>
<keyword evidence="9" id="KW-1185">Reference proteome</keyword>
<dbReference type="SUPFAM" id="SSF52540">
    <property type="entry name" value="P-loop containing nucleoside triphosphate hydrolases"/>
    <property type="match status" value="1"/>
</dbReference>
<keyword evidence="5" id="KW-0472">Membrane</keyword>
<gene>
    <name evidence="7" type="ORF">EG327_006327</name>
    <name evidence="6" type="ORF">EG328_010516</name>
</gene>
<comment type="caution">
    <text evidence="7">The sequence shown here is derived from an EMBL/GenBank/DDBJ whole genome shotgun (WGS) entry which is preliminary data.</text>
</comment>
<dbReference type="PANTHER" id="PTHR48041">
    <property type="entry name" value="ABC TRANSPORTER G FAMILY MEMBER 28"/>
    <property type="match status" value="1"/>
</dbReference>
<keyword evidence="3" id="KW-0812">Transmembrane</keyword>
<dbReference type="Proteomes" id="UP000447873">
    <property type="component" value="Unassembled WGS sequence"/>
</dbReference>
<dbReference type="InterPro" id="IPR027417">
    <property type="entry name" value="P-loop_NTPase"/>
</dbReference>
<dbReference type="PANTHER" id="PTHR48041:SF119">
    <property type="entry name" value="ROA1P"/>
    <property type="match status" value="1"/>
</dbReference>
<evidence type="ECO:0000256" key="1">
    <source>
        <dbReference type="ARBA" id="ARBA00004141"/>
    </source>
</evidence>
<dbReference type="EMBL" id="WNWS01000007">
    <property type="protein sequence ID" value="KAE9988477.1"/>
    <property type="molecule type" value="Genomic_DNA"/>
</dbReference>
<dbReference type="Proteomes" id="UP000490939">
    <property type="component" value="Unassembled WGS sequence"/>
</dbReference>
<evidence type="ECO:0000313" key="9">
    <source>
        <dbReference type="Proteomes" id="UP000490939"/>
    </source>
</evidence>
<evidence type="ECO:0000313" key="8">
    <source>
        <dbReference type="Proteomes" id="UP000447873"/>
    </source>
</evidence>
<evidence type="ECO:0000256" key="3">
    <source>
        <dbReference type="ARBA" id="ARBA00022692"/>
    </source>
</evidence>
<protein>
    <submittedName>
        <fullName evidence="7">Uncharacterized protein</fullName>
    </submittedName>
</protein>
<comment type="subcellular location">
    <subcellularLocation>
        <location evidence="1">Membrane</location>
        <topology evidence="1">Multi-pass membrane protein</topology>
    </subcellularLocation>
</comment>
<dbReference type="AlphaFoldDB" id="A0A8H3VSU7"/>